<dbReference type="InterPro" id="IPR055197">
    <property type="entry name" value="PHDvar_NSD"/>
</dbReference>
<evidence type="ECO:0000256" key="4">
    <source>
        <dbReference type="ARBA" id="ARBA00022771"/>
    </source>
</evidence>
<proteinExistence type="predicted"/>
<dbReference type="SMART" id="SM00249">
    <property type="entry name" value="PHD"/>
    <property type="match status" value="3"/>
</dbReference>
<gene>
    <name evidence="9" type="ORF">QJS04_geneDACA008097</name>
</gene>
<evidence type="ECO:0000259" key="8">
    <source>
        <dbReference type="PROSITE" id="PS50089"/>
    </source>
</evidence>
<keyword evidence="4 7" id="KW-0863">Zinc-finger</keyword>
<reference evidence="9" key="2">
    <citation type="submission" date="2023-06" db="EMBL/GenBank/DDBJ databases">
        <authorList>
            <person name="Ma L."/>
            <person name="Liu K.-W."/>
            <person name="Li Z."/>
            <person name="Hsiao Y.-Y."/>
            <person name="Qi Y."/>
            <person name="Fu T."/>
            <person name="Tang G."/>
            <person name="Zhang D."/>
            <person name="Sun W.-H."/>
            <person name="Liu D.-K."/>
            <person name="Li Y."/>
            <person name="Chen G.-Z."/>
            <person name="Liu X.-D."/>
            <person name="Liao X.-Y."/>
            <person name="Jiang Y.-T."/>
            <person name="Yu X."/>
            <person name="Hao Y."/>
            <person name="Huang J."/>
            <person name="Zhao X.-W."/>
            <person name="Ke S."/>
            <person name="Chen Y.-Y."/>
            <person name="Wu W.-L."/>
            <person name="Hsu J.-L."/>
            <person name="Lin Y.-F."/>
            <person name="Huang M.-D."/>
            <person name="Li C.-Y."/>
            <person name="Huang L."/>
            <person name="Wang Z.-W."/>
            <person name="Zhao X."/>
            <person name="Zhong W.-Y."/>
            <person name="Peng D.-H."/>
            <person name="Ahmad S."/>
            <person name="Lan S."/>
            <person name="Zhang J.-S."/>
            <person name="Tsai W.-C."/>
            <person name="Van De Peer Y."/>
            <person name="Liu Z.-J."/>
        </authorList>
    </citation>
    <scope>NUCLEOTIDE SEQUENCE</scope>
    <source>
        <strain evidence="9">SCP</strain>
        <tissue evidence="9">Leaves</tissue>
    </source>
</reference>
<evidence type="ECO:0000313" key="9">
    <source>
        <dbReference type="EMBL" id="KAK1272646.1"/>
    </source>
</evidence>
<dbReference type="GO" id="GO:0005634">
    <property type="term" value="C:nucleus"/>
    <property type="evidence" value="ECO:0007669"/>
    <property type="project" value="UniProtKB-SubCell"/>
</dbReference>
<dbReference type="Pfam" id="PF12047">
    <property type="entry name" value="DNMT1-RFD"/>
    <property type="match status" value="1"/>
</dbReference>
<dbReference type="GO" id="GO:0008270">
    <property type="term" value="F:zinc ion binding"/>
    <property type="evidence" value="ECO:0007669"/>
    <property type="project" value="UniProtKB-KW"/>
</dbReference>
<comment type="subcellular location">
    <subcellularLocation>
        <location evidence="1">Nucleus</location>
    </subcellularLocation>
</comment>
<dbReference type="Gene3D" id="3.30.40.10">
    <property type="entry name" value="Zinc/RING finger domain, C3HC4 (zinc finger)"/>
    <property type="match status" value="2"/>
</dbReference>
<dbReference type="InterPro" id="IPR011011">
    <property type="entry name" value="Znf_FYVE_PHD"/>
</dbReference>
<dbReference type="PROSITE" id="PS50089">
    <property type="entry name" value="ZF_RING_2"/>
    <property type="match status" value="1"/>
</dbReference>
<evidence type="ECO:0000313" key="10">
    <source>
        <dbReference type="Proteomes" id="UP001179952"/>
    </source>
</evidence>
<dbReference type="InterPro" id="IPR055198">
    <property type="entry name" value="NSD_PHD"/>
</dbReference>
<sequence>MKCPWDDDEEITPDSITNYYFEDGNDEPVSYSVLPLLFSDDGDEVVPQTPKGGIFLHGEAGIAKFHRQVKAWRVDILGPAPEVLVLTKDDKWIRLVKPRRSFAEEIRTISIVVRCLHYLRRKPYVSEKLLWEHCRKVFSLYDFRPSEADVVDHLPLISMMMKRDEVLAKSKVLAGFLENKPKKRKSSPRQGGQADLGGKRFIVGDDEDVYESLYDAVGNDDDEESDLFDTVCAICDNGGELLCCEGICMRSFHPTIKAGGDSYCLSLGYTDAEVEAIQNFLCRNCQLKKHQCFICGKLGSSDKSVGAEVFQCSSVTCGHFYHPKCVAELLHPGNEATAAQHQKKIASGESFTCPLHKCIVCKRGENKEVEDLQFAICRRCPKAYHRKCLPETIAFEDKEKKDIVHRAWDDLLPNRILIYCLKHLMDEKLRTPIRNHIEFPDVPEKRKTSFQELRKNVLAKTKKAVSKEMSREEAGVRTKTPKILDKVSISVTRNDGSLKASSGQAVDLFNKQKAYKSTKKPSTDTGKSVLKTERHSVSVVNKITVREDKVKQLVASKGLDPAKHKGHVPCEIGSAASPFSALKESHSLSLVDKNMEKKYD</sequence>
<evidence type="ECO:0000256" key="5">
    <source>
        <dbReference type="ARBA" id="ARBA00022833"/>
    </source>
</evidence>
<feature type="domain" description="RING-type" evidence="8">
    <location>
        <begin position="292"/>
        <end position="357"/>
    </location>
</feature>
<dbReference type="Pfam" id="PF23004">
    <property type="entry name" value="PHDvar_NSD"/>
    <property type="match status" value="1"/>
</dbReference>
<comment type="caution">
    <text evidence="9">The sequence shown here is derived from an EMBL/GenBank/DDBJ whole genome shotgun (WGS) entry which is preliminary data.</text>
</comment>
<keyword evidence="5" id="KW-0862">Zinc</keyword>
<keyword evidence="2" id="KW-0479">Metal-binding</keyword>
<dbReference type="Pfam" id="PF22908">
    <property type="entry name" value="PHD_NSD"/>
    <property type="match status" value="1"/>
</dbReference>
<keyword evidence="3" id="KW-0677">Repeat</keyword>
<keyword evidence="10" id="KW-1185">Reference proteome</keyword>
<organism evidence="9 10">
    <name type="scientific">Acorus gramineus</name>
    <name type="common">Dwarf sweet flag</name>
    <dbReference type="NCBI Taxonomy" id="55184"/>
    <lineage>
        <taxon>Eukaryota</taxon>
        <taxon>Viridiplantae</taxon>
        <taxon>Streptophyta</taxon>
        <taxon>Embryophyta</taxon>
        <taxon>Tracheophyta</taxon>
        <taxon>Spermatophyta</taxon>
        <taxon>Magnoliopsida</taxon>
        <taxon>Liliopsida</taxon>
        <taxon>Acoraceae</taxon>
        <taxon>Acorus</taxon>
    </lineage>
</organism>
<dbReference type="InterPro" id="IPR001965">
    <property type="entry name" value="Znf_PHD"/>
</dbReference>
<dbReference type="InterPro" id="IPR013083">
    <property type="entry name" value="Znf_RING/FYVE/PHD"/>
</dbReference>
<name>A0AAV9B8T6_ACOGR</name>
<dbReference type="InterPro" id="IPR001841">
    <property type="entry name" value="Znf_RING"/>
</dbReference>
<evidence type="ECO:0000256" key="1">
    <source>
        <dbReference type="ARBA" id="ARBA00004123"/>
    </source>
</evidence>
<dbReference type="EMBL" id="JAUJYN010000004">
    <property type="protein sequence ID" value="KAK1272646.1"/>
    <property type="molecule type" value="Genomic_DNA"/>
</dbReference>
<dbReference type="Proteomes" id="UP001179952">
    <property type="component" value="Unassembled WGS sequence"/>
</dbReference>
<accession>A0AAV9B8T6</accession>
<keyword evidence="6" id="KW-0539">Nucleus</keyword>
<evidence type="ECO:0000256" key="6">
    <source>
        <dbReference type="ARBA" id="ARBA00023242"/>
    </source>
</evidence>
<dbReference type="GO" id="GO:0006338">
    <property type="term" value="P:chromatin remodeling"/>
    <property type="evidence" value="ECO:0007669"/>
    <property type="project" value="UniProtKB-ARBA"/>
</dbReference>
<dbReference type="CDD" id="cd15565">
    <property type="entry name" value="PHD2_NSD"/>
    <property type="match status" value="1"/>
</dbReference>
<dbReference type="PANTHER" id="PTHR46235">
    <property type="entry name" value="PHD FINGER-CONTAINING PROTEIN DDB_G0268158"/>
    <property type="match status" value="1"/>
</dbReference>
<dbReference type="AlphaFoldDB" id="A0AAV9B8T6"/>
<reference evidence="9" key="1">
    <citation type="journal article" date="2023" name="Nat. Commun.">
        <title>Diploid and tetraploid genomes of Acorus and the evolution of monocots.</title>
        <authorList>
            <person name="Ma L."/>
            <person name="Liu K.W."/>
            <person name="Li Z."/>
            <person name="Hsiao Y.Y."/>
            <person name="Qi Y."/>
            <person name="Fu T."/>
            <person name="Tang G.D."/>
            <person name="Zhang D."/>
            <person name="Sun W.H."/>
            <person name="Liu D.K."/>
            <person name="Li Y."/>
            <person name="Chen G.Z."/>
            <person name="Liu X.D."/>
            <person name="Liao X.Y."/>
            <person name="Jiang Y.T."/>
            <person name="Yu X."/>
            <person name="Hao Y."/>
            <person name="Huang J."/>
            <person name="Zhao X.W."/>
            <person name="Ke S."/>
            <person name="Chen Y.Y."/>
            <person name="Wu W.L."/>
            <person name="Hsu J.L."/>
            <person name="Lin Y.F."/>
            <person name="Huang M.D."/>
            <person name="Li C.Y."/>
            <person name="Huang L."/>
            <person name="Wang Z.W."/>
            <person name="Zhao X."/>
            <person name="Zhong W.Y."/>
            <person name="Peng D.H."/>
            <person name="Ahmad S."/>
            <person name="Lan S."/>
            <person name="Zhang J.S."/>
            <person name="Tsai W.C."/>
            <person name="Van de Peer Y."/>
            <person name="Liu Z.J."/>
        </authorList>
    </citation>
    <scope>NUCLEOTIDE SEQUENCE</scope>
    <source>
        <strain evidence="9">SCP</strain>
    </source>
</reference>
<protein>
    <recommendedName>
        <fullName evidence="8">RING-type domain-containing protein</fullName>
    </recommendedName>
</protein>
<evidence type="ECO:0000256" key="3">
    <source>
        <dbReference type="ARBA" id="ARBA00022737"/>
    </source>
</evidence>
<evidence type="ECO:0000256" key="7">
    <source>
        <dbReference type="PROSITE-ProRule" id="PRU00175"/>
    </source>
</evidence>
<evidence type="ECO:0000256" key="2">
    <source>
        <dbReference type="ARBA" id="ARBA00022723"/>
    </source>
</evidence>
<dbReference type="SUPFAM" id="SSF57903">
    <property type="entry name" value="FYVE/PHD zinc finger"/>
    <property type="match status" value="2"/>
</dbReference>
<dbReference type="InterPro" id="IPR022702">
    <property type="entry name" value="Cytosine_MeTrfase1_RFD"/>
</dbReference>
<dbReference type="PANTHER" id="PTHR46235:SF3">
    <property type="entry name" value="PHD FINGER-CONTAINING PROTEIN DDB_G0268158"/>
    <property type="match status" value="1"/>
</dbReference>